<dbReference type="Proteomes" id="UP000784294">
    <property type="component" value="Unassembled WGS sequence"/>
</dbReference>
<evidence type="ECO:0000256" key="1">
    <source>
        <dbReference type="SAM" id="MobiDB-lite"/>
    </source>
</evidence>
<evidence type="ECO:0000313" key="2">
    <source>
        <dbReference type="EMBL" id="VEL08896.1"/>
    </source>
</evidence>
<dbReference type="AlphaFoldDB" id="A0A448WD33"/>
<feature type="region of interest" description="Disordered" evidence="1">
    <location>
        <begin position="89"/>
        <end position="111"/>
    </location>
</feature>
<proteinExistence type="predicted"/>
<keyword evidence="3" id="KW-1185">Reference proteome</keyword>
<organism evidence="2 3">
    <name type="scientific">Protopolystoma xenopodis</name>
    <dbReference type="NCBI Taxonomy" id="117903"/>
    <lineage>
        <taxon>Eukaryota</taxon>
        <taxon>Metazoa</taxon>
        <taxon>Spiralia</taxon>
        <taxon>Lophotrochozoa</taxon>
        <taxon>Platyhelminthes</taxon>
        <taxon>Monogenea</taxon>
        <taxon>Polyopisthocotylea</taxon>
        <taxon>Polystomatidea</taxon>
        <taxon>Polystomatidae</taxon>
        <taxon>Protopolystoma</taxon>
    </lineage>
</organism>
<accession>A0A448WD33</accession>
<protein>
    <submittedName>
        <fullName evidence="2">Uncharacterized protein</fullName>
    </submittedName>
</protein>
<sequence>MHTSFDDVRHDGTGESLAQSHRRFAGRFRLRPHHQLHFDQHSFEMESRTATFDPAGSGVITSRKSGKRFLDVIRTSGEETICRPARMDGQVQTQRLPRGERSSSNPHMPQLTEPFACQMLSTRTYRRKHTSLVVKRSSECRCVVDTHQTAFSASSKLSPCNNVQARAPKMQSPEVGKHEMRNRIKRDKVYLNDERPGYSRLLLAP</sequence>
<evidence type="ECO:0000313" key="3">
    <source>
        <dbReference type="Proteomes" id="UP000784294"/>
    </source>
</evidence>
<dbReference type="EMBL" id="CAAALY010004987">
    <property type="protein sequence ID" value="VEL08896.1"/>
    <property type="molecule type" value="Genomic_DNA"/>
</dbReference>
<reference evidence="2" key="1">
    <citation type="submission" date="2018-11" db="EMBL/GenBank/DDBJ databases">
        <authorList>
            <consortium name="Pathogen Informatics"/>
        </authorList>
    </citation>
    <scope>NUCLEOTIDE SEQUENCE</scope>
</reference>
<name>A0A448WD33_9PLAT</name>
<comment type="caution">
    <text evidence="2">The sequence shown here is derived from an EMBL/GenBank/DDBJ whole genome shotgun (WGS) entry which is preliminary data.</text>
</comment>
<gene>
    <name evidence="2" type="ORF">PXEA_LOCUS2336</name>
</gene>